<keyword evidence="3" id="KW-0804">Transcription</keyword>
<dbReference type="InterPro" id="IPR028082">
    <property type="entry name" value="Peripla_BP_I"/>
</dbReference>
<reference evidence="7" key="2">
    <citation type="submission" date="2024-06" db="EMBL/GenBank/DDBJ databases">
        <title>Micromonospora mangrovi CCTCC AA 2012012 genome sequences.</title>
        <authorList>
            <person name="Gao J."/>
        </authorList>
    </citation>
    <scope>NUCLEOTIDE SEQUENCE</scope>
    <source>
        <strain evidence="7">CCTCC AA 2012012</strain>
    </source>
</reference>
<name>A0AAU7MDY2_9ACTN</name>
<dbReference type="Gene3D" id="3.40.50.2300">
    <property type="match status" value="2"/>
</dbReference>
<dbReference type="SMART" id="SM00354">
    <property type="entry name" value="HTH_LACI"/>
    <property type="match status" value="1"/>
</dbReference>
<evidence type="ECO:0000313" key="7">
    <source>
        <dbReference type="EMBL" id="XCH76407.1"/>
    </source>
</evidence>
<feature type="region of interest" description="Disordered" evidence="4">
    <location>
        <begin position="1"/>
        <end position="20"/>
    </location>
</feature>
<evidence type="ECO:0000313" key="6">
    <source>
        <dbReference type="EMBL" id="XBP95703.1"/>
    </source>
</evidence>
<dbReference type="EMBL" id="CP157762">
    <property type="protein sequence ID" value="XBP95703.1"/>
    <property type="molecule type" value="Genomic_DNA"/>
</dbReference>
<reference evidence="6" key="1">
    <citation type="submission" date="2024-01" db="EMBL/GenBank/DDBJ databases">
        <title>The genome sequence of Micromonospora mangrovi CCTCC AA 2012012.</title>
        <authorList>
            <person name="Gao J."/>
        </authorList>
    </citation>
    <scope>NUCLEOTIDE SEQUENCE</scope>
    <source>
        <strain evidence="6">CCTCC AA 2012012</strain>
    </source>
</reference>
<evidence type="ECO:0000256" key="3">
    <source>
        <dbReference type="ARBA" id="ARBA00023163"/>
    </source>
</evidence>
<feature type="domain" description="HTH lacI-type" evidence="5">
    <location>
        <begin position="20"/>
        <end position="74"/>
    </location>
</feature>
<dbReference type="RefSeq" id="WP_350936762.1">
    <property type="nucleotide sequence ID" value="NZ_CP157762.1"/>
</dbReference>
<dbReference type="SUPFAM" id="SSF53822">
    <property type="entry name" value="Periplasmic binding protein-like I"/>
    <property type="match status" value="1"/>
</dbReference>
<protein>
    <submittedName>
        <fullName evidence="6">LacI family DNA-binding transcriptional regulator</fullName>
    </submittedName>
</protein>
<evidence type="ECO:0000256" key="1">
    <source>
        <dbReference type="ARBA" id="ARBA00023015"/>
    </source>
</evidence>
<proteinExistence type="predicted"/>
<dbReference type="CDD" id="cd01392">
    <property type="entry name" value="HTH_LacI"/>
    <property type="match status" value="1"/>
</dbReference>
<evidence type="ECO:0000256" key="2">
    <source>
        <dbReference type="ARBA" id="ARBA00023125"/>
    </source>
</evidence>
<dbReference type="PANTHER" id="PTHR30146">
    <property type="entry name" value="LACI-RELATED TRANSCRIPTIONAL REPRESSOR"/>
    <property type="match status" value="1"/>
</dbReference>
<evidence type="ECO:0000259" key="5">
    <source>
        <dbReference type="PROSITE" id="PS50932"/>
    </source>
</evidence>
<dbReference type="AlphaFoldDB" id="A0AAU7MDY2"/>
<dbReference type="GO" id="GO:0000976">
    <property type="term" value="F:transcription cis-regulatory region binding"/>
    <property type="evidence" value="ECO:0007669"/>
    <property type="project" value="TreeGrafter"/>
</dbReference>
<dbReference type="Gene3D" id="1.10.260.40">
    <property type="entry name" value="lambda repressor-like DNA-binding domains"/>
    <property type="match status" value="1"/>
</dbReference>
<dbReference type="SUPFAM" id="SSF47413">
    <property type="entry name" value="lambda repressor-like DNA-binding domains"/>
    <property type="match status" value="1"/>
</dbReference>
<dbReference type="PANTHER" id="PTHR30146:SF109">
    <property type="entry name" value="HTH-TYPE TRANSCRIPTIONAL REGULATOR GALS"/>
    <property type="match status" value="1"/>
</dbReference>
<dbReference type="PROSITE" id="PS50932">
    <property type="entry name" value="HTH_LACI_2"/>
    <property type="match status" value="1"/>
</dbReference>
<dbReference type="Pfam" id="PF13377">
    <property type="entry name" value="Peripla_BP_3"/>
    <property type="match status" value="1"/>
</dbReference>
<dbReference type="GO" id="GO:0003700">
    <property type="term" value="F:DNA-binding transcription factor activity"/>
    <property type="evidence" value="ECO:0007669"/>
    <property type="project" value="TreeGrafter"/>
</dbReference>
<organism evidence="6">
    <name type="scientific">Micromonospora sp. CCTCC AA 2012012</name>
    <dbReference type="NCBI Taxonomy" id="3111921"/>
    <lineage>
        <taxon>Bacteria</taxon>
        <taxon>Bacillati</taxon>
        <taxon>Actinomycetota</taxon>
        <taxon>Actinomycetes</taxon>
        <taxon>Micromonosporales</taxon>
        <taxon>Micromonosporaceae</taxon>
        <taxon>Micromonospora</taxon>
    </lineage>
</organism>
<sequence length="346" mass="36447">MSSPSGHRGPPSRRRQSGRATIGAVAQAAGVSRATVSRVMNGLPTVDPELVERVRAAAAALGYEPDGTAQSLALGRTGVVGIIVPDLGNPVFQAVLRGLSSAAGDRDYRVLIADSHERAEEEPILAREIRRRSDGLVLCAPRMPDEVLRQVATVRTPVVLLNRRLDGLGVPTVSVDHAHGMRAIAGHLAGLGHRRVAYLSGPANSAANRVRLATLRTAGTGRFALHQVAGGAHFEDGHDAVERILATGATAVVGYNDLVAYGALARLAELGRSVPGEVSVTGFDDIPFARYANPSLTTVAIPLEELGRQAWNRLWAHLAGEEPSPDVQFAPELVVRHSTGPAPVAR</sequence>
<dbReference type="InterPro" id="IPR010982">
    <property type="entry name" value="Lambda_DNA-bd_dom_sf"/>
</dbReference>
<dbReference type="InterPro" id="IPR046335">
    <property type="entry name" value="LacI/GalR-like_sensor"/>
</dbReference>
<evidence type="ECO:0000256" key="4">
    <source>
        <dbReference type="SAM" id="MobiDB-lite"/>
    </source>
</evidence>
<gene>
    <name evidence="7" type="ORF">ABUL08_10040</name>
    <name evidence="6" type="ORF">VK199_09990</name>
</gene>
<dbReference type="InterPro" id="IPR000843">
    <property type="entry name" value="HTH_LacI"/>
</dbReference>
<keyword evidence="1" id="KW-0805">Transcription regulation</keyword>
<dbReference type="Pfam" id="PF00356">
    <property type="entry name" value="LacI"/>
    <property type="match status" value="1"/>
</dbReference>
<accession>A0AAU7MDY2</accession>
<dbReference type="CDD" id="cd06267">
    <property type="entry name" value="PBP1_LacI_sugar_binding-like"/>
    <property type="match status" value="1"/>
</dbReference>
<keyword evidence="2 6" id="KW-0238">DNA-binding</keyword>
<dbReference type="EMBL" id="CP159342">
    <property type="protein sequence ID" value="XCH76407.1"/>
    <property type="molecule type" value="Genomic_DNA"/>
</dbReference>